<evidence type="ECO:0000256" key="1">
    <source>
        <dbReference type="ARBA" id="ARBA00005417"/>
    </source>
</evidence>
<evidence type="ECO:0000256" key="6">
    <source>
        <dbReference type="ARBA" id="ARBA00022840"/>
    </source>
</evidence>
<dbReference type="RefSeq" id="WP_307157926.1">
    <property type="nucleotide sequence ID" value="NZ_JAUSWH010000005.1"/>
</dbReference>
<dbReference type="Pfam" id="PF00005">
    <property type="entry name" value="ABC_tran"/>
    <property type="match status" value="2"/>
</dbReference>
<dbReference type="InterPro" id="IPR003593">
    <property type="entry name" value="AAA+_ATPase"/>
</dbReference>
<dbReference type="SMART" id="SM00382">
    <property type="entry name" value="AAA"/>
    <property type="match status" value="2"/>
</dbReference>
<comment type="similarity">
    <text evidence="1">Belongs to the ABC transporter superfamily.</text>
</comment>
<keyword evidence="7" id="KW-0472">Membrane</keyword>
<keyword evidence="4" id="KW-0677">Repeat</keyword>
<keyword evidence="10" id="KW-1185">Reference proteome</keyword>
<dbReference type="SUPFAM" id="SSF52540">
    <property type="entry name" value="P-loop containing nucleoside triphosphate hydrolases"/>
    <property type="match status" value="2"/>
</dbReference>
<feature type="domain" description="ABC transporter" evidence="8">
    <location>
        <begin position="264"/>
        <end position="509"/>
    </location>
</feature>
<sequence>MGGMPQAAGGAKAPVPLLKLENVSKEFPGVKALSGVSFDLRPGEVHAVCGENGAGKSTLMKIISGVYQPDGGAILLNGEPVHFTSTLQSEAAGIAIIHQELNLVPHLTVAENIYLAREPRRGFLLDRRRLLADARRCLDRLGVDIDPGAQVRTLSVAQCQMVEIAKALSLNARVLIMDEPTSSLTEQEAQLLFKVIRDLKAEGTGIIYISHRLDEMAEIVDRVTVLRDGRYISTDDFAHITIDRIVAQMVGRALQEKFPEPTRKPSEEVIFSVSGLTRRGVFADIGFEIRRGEILGFAGLMGAGRTEVARAIFGADPRESGSITLEGRELAITDPQSAIEAGLAYLSEDRKAEGLAVKMPVDANLVMARMPAVSNGLGIIDRQRHQAVSQHYVDLLNIRTPSLRQPVRLLSGGNQQKIIIGKWLFREPRIMFFDEPTRGIDVGAKFAIYQIMDELAAKGIGIVLISSELPEILGMTDRIAVFHEGRITATLTTRESSQEDIMLYASGRRRRGEQGADHG</sequence>
<dbReference type="InterPro" id="IPR027417">
    <property type="entry name" value="P-loop_NTPase"/>
</dbReference>
<protein>
    <submittedName>
        <fullName evidence="9">Ribose transport system ATP-binding protein</fullName>
    </submittedName>
</protein>
<keyword evidence="3" id="KW-0762">Sugar transport</keyword>
<dbReference type="InterPro" id="IPR050107">
    <property type="entry name" value="ABC_carbohydrate_import_ATPase"/>
</dbReference>
<dbReference type="EMBL" id="JAUSWH010000005">
    <property type="protein sequence ID" value="MDQ0455733.1"/>
    <property type="molecule type" value="Genomic_DNA"/>
</dbReference>
<name>A0ABU0IBX1_9HYPH</name>
<keyword evidence="2" id="KW-0813">Transport</keyword>
<evidence type="ECO:0000256" key="4">
    <source>
        <dbReference type="ARBA" id="ARBA00022737"/>
    </source>
</evidence>
<evidence type="ECO:0000313" key="10">
    <source>
        <dbReference type="Proteomes" id="UP001235269"/>
    </source>
</evidence>
<dbReference type="Gene3D" id="3.40.50.300">
    <property type="entry name" value="P-loop containing nucleotide triphosphate hydrolases"/>
    <property type="match status" value="2"/>
</dbReference>
<dbReference type="PROSITE" id="PS50893">
    <property type="entry name" value="ABC_TRANSPORTER_2"/>
    <property type="match status" value="2"/>
</dbReference>
<dbReference type="PANTHER" id="PTHR43790:SF9">
    <property type="entry name" value="GALACTOFURANOSE TRANSPORTER ATP-BINDING PROTEIN YTFR"/>
    <property type="match status" value="1"/>
</dbReference>
<evidence type="ECO:0000256" key="5">
    <source>
        <dbReference type="ARBA" id="ARBA00022741"/>
    </source>
</evidence>
<comment type="caution">
    <text evidence="9">The sequence shown here is derived from an EMBL/GenBank/DDBJ whole genome shotgun (WGS) entry which is preliminary data.</text>
</comment>
<dbReference type="Proteomes" id="UP001235269">
    <property type="component" value="Unassembled WGS sequence"/>
</dbReference>
<evidence type="ECO:0000256" key="2">
    <source>
        <dbReference type="ARBA" id="ARBA00022448"/>
    </source>
</evidence>
<dbReference type="InterPro" id="IPR003439">
    <property type="entry name" value="ABC_transporter-like_ATP-bd"/>
</dbReference>
<dbReference type="PROSITE" id="PS00211">
    <property type="entry name" value="ABC_TRANSPORTER_1"/>
    <property type="match status" value="1"/>
</dbReference>
<dbReference type="GO" id="GO:0005524">
    <property type="term" value="F:ATP binding"/>
    <property type="evidence" value="ECO:0007669"/>
    <property type="project" value="UniProtKB-KW"/>
</dbReference>
<evidence type="ECO:0000259" key="8">
    <source>
        <dbReference type="PROSITE" id="PS50893"/>
    </source>
</evidence>
<dbReference type="CDD" id="cd03215">
    <property type="entry name" value="ABC_Carb_Monos_II"/>
    <property type="match status" value="1"/>
</dbReference>
<gene>
    <name evidence="9" type="ORF">QO005_002073</name>
</gene>
<dbReference type="InterPro" id="IPR017871">
    <property type="entry name" value="ABC_transporter-like_CS"/>
</dbReference>
<proteinExistence type="inferred from homology"/>
<evidence type="ECO:0000313" key="9">
    <source>
        <dbReference type="EMBL" id="MDQ0455733.1"/>
    </source>
</evidence>
<reference evidence="9 10" key="1">
    <citation type="submission" date="2023-07" db="EMBL/GenBank/DDBJ databases">
        <title>Genomic Encyclopedia of Type Strains, Phase IV (KMG-IV): sequencing the most valuable type-strain genomes for metagenomic binning, comparative biology and taxonomic classification.</title>
        <authorList>
            <person name="Goeker M."/>
        </authorList>
    </citation>
    <scope>NUCLEOTIDE SEQUENCE [LARGE SCALE GENOMIC DNA]</scope>
    <source>
        <strain evidence="9 10">DSM 100301</strain>
    </source>
</reference>
<accession>A0ABU0IBX1</accession>
<dbReference type="CDD" id="cd03216">
    <property type="entry name" value="ABC_Carb_Monos_I"/>
    <property type="match status" value="1"/>
</dbReference>
<dbReference type="PANTHER" id="PTHR43790">
    <property type="entry name" value="CARBOHYDRATE TRANSPORT ATP-BINDING PROTEIN MG119-RELATED"/>
    <property type="match status" value="1"/>
</dbReference>
<evidence type="ECO:0000256" key="3">
    <source>
        <dbReference type="ARBA" id="ARBA00022597"/>
    </source>
</evidence>
<keyword evidence="5" id="KW-0547">Nucleotide-binding</keyword>
<organism evidence="9 10">
    <name type="scientific">Rhizobium paknamense</name>
    <dbReference type="NCBI Taxonomy" id="1206817"/>
    <lineage>
        <taxon>Bacteria</taxon>
        <taxon>Pseudomonadati</taxon>
        <taxon>Pseudomonadota</taxon>
        <taxon>Alphaproteobacteria</taxon>
        <taxon>Hyphomicrobiales</taxon>
        <taxon>Rhizobiaceae</taxon>
        <taxon>Rhizobium/Agrobacterium group</taxon>
        <taxon>Rhizobium</taxon>
    </lineage>
</organism>
<feature type="domain" description="ABC transporter" evidence="8">
    <location>
        <begin position="18"/>
        <end position="253"/>
    </location>
</feature>
<evidence type="ECO:0000256" key="7">
    <source>
        <dbReference type="ARBA" id="ARBA00023136"/>
    </source>
</evidence>
<keyword evidence="6 9" id="KW-0067">ATP-binding</keyword>